<dbReference type="SUPFAM" id="SSF140453">
    <property type="entry name" value="EsxAB dimer-like"/>
    <property type="match status" value="1"/>
</dbReference>
<dbReference type="Pfam" id="PF06013">
    <property type="entry name" value="WXG100"/>
    <property type="match status" value="1"/>
</dbReference>
<dbReference type="RefSeq" id="WP_163842990.1">
    <property type="nucleotide sequence ID" value="NZ_JAAGVB010000009.1"/>
</dbReference>
<proteinExistence type="predicted"/>
<accession>A0A6P1CIN3</accession>
<dbReference type="EMBL" id="JAAGVB010000009">
    <property type="protein sequence ID" value="NEW32410.1"/>
    <property type="molecule type" value="Genomic_DNA"/>
</dbReference>
<evidence type="ECO:0000313" key="2">
    <source>
        <dbReference type="Proteomes" id="UP000471166"/>
    </source>
</evidence>
<dbReference type="AlphaFoldDB" id="A0A6P1CIN3"/>
<organism evidence="1 2">
    <name type="scientific">Nocardia cyriacigeorgica</name>
    <dbReference type="NCBI Taxonomy" id="135487"/>
    <lineage>
        <taxon>Bacteria</taxon>
        <taxon>Bacillati</taxon>
        <taxon>Actinomycetota</taxon>
        <taxon>Actinomycetes</taxon>
        <taxon>Mycobacteriales</taxon>
        <taxon>Nocardiaceae</taxon>
        <taxon>Nocardia</taxon>
    </lineage>
</organism>
<dbReference type="Gene3D" id="1.10.287.1060">
    <property type="entry name" value="ESAT-6-like"/>
    <property type="match status" value="1"/>
</dbReference>
<dbReference type="Proteomes" id="UP000471166">
    <property type="component" value="Unassembled WGS sequence"/>
</dbReference>
<name>A0A6P1CIN3_9NOCA</name>
<gene>
    <name evidence="1" type="ORF">GV791_07530</name>
</gene>
<evidence type="ECO:0000313" key="1">
    <source>
        <dbReference type="EMBL" id="NEW32410.1"/>
    </source>
</evidence>
<dbReference type="InterPro" id="IPR010310">
    <property type="entry name" value="T7SS_ESAT-6-like"/>
</dbReference>
<reference evidence="1 2" key="1">
    <citation type="submission" date="2020-01" db="EMBL/GenBank/DDBJ databases">
        <title>Genetics and antimicrobial susceptibilities of Nocardia species isolated from the soil; a comparison with species isolated from humans.</title>
        <authorList>
            <person name="Carrasco G."/>
            <person name="Monzon S."/>
            <person name="Sansegundo M."/>
            <person name="Garcia E."/>
            <person name="Garrido N."/>
            <person name="Medina M.J."/>
            <person name="Villalon P."/>
            <person name="Ramirez-Arocha A.C."/>
            <person name="Jimenez P."/>
            <person name="Cuesta I."/>
            <person name="Valdezate S."/>
        </authorList>
    </citation>
    <scope>NUCLEOTIDE SEQUENCE [LARGE SCALE GENOMIC DNA]</scope>
    <source>
        <strain evidence="1 2">CNM20110626</strain>
    </source>
</reference>
<dbReference type="NCBIfam" id="TIGR03930">
    <property type="entry name" value="WXG100_ESAT6"/>
    <property type="match status" value="1"/>
</dbReference>
<protein>
    <submittedName>
        <fullName evidence="1">WXG100 family type VII secretion target</fullName>
    </submittedName>
</protein>
<comment type="caution">
    <text evidence="1">The sequence shown here is derived from an EMBL/GenBank/DDBJ whole genome shotgun (WGS) entry which is preliminary data.</text>
</comment>
<sequence length="113" mass="11637">MSAGESPASAETIMVVPEQVRAVGQYVYGVADALRSALESAARDVDSLTDGGWRGGAATQFTEGWTELRDGGVQIIAALTGMAEKLGVTADNYQARDEGTAAAVTQSSLNIVS</sequence>
<dbReference type="InterPro" id="IPR036689">
    <property type="entry name" value="ESAT-6-like_sf"/>
</dbReference>